<evidence type="ECO:0000256" key="6">
    <source>
        <dbReference type="ARBA" id="ARBA00022723"/>
    </source>
</evidence>
<keyword evidence="10" id="KW-1278">Translocase</keyword>
<reference evidence="20" key="1">
    <citation type="submission" date="2023-04" db="EMBL/GenBank/DDBJ databases">
        <title>Phytophthora lilii NBRC 32176.</title>
        <authorList>
            <person name="Ichikawa N."/>
            <person name="Sato H."/>
            <person name="Tonouchi N."/>
        </authorList>
    </citation>
    <scope>NUCLEOTIDE SEQUENCE</scope>
    <source>
        <strain evidence="20">NBRC 32176</strain>
    </source>
</reference>
<dbReference type="InterPro" id="IPR006539">
    <property type="entry name" value="P-type_ATPase_IV"/>
</dbReference>
<keyword evidence="5 18" id="KW-0812">Transmembrane</keyword>
<dbReference type="Proteomes" id="UP001165083">
    <property type="component" value="Unassembled WGS sequence"/>
</dbReference>
<sequence length="2597" mass="287423">MQPKAPSTPSKGRGKGRARGGRGRISVVKVAPRAKTPLTGSTTTATETNATSEDANVAVASSSGGGTQQQGGKLKGFSRAAHSIISMHKLQSASRSTENLQQAPTRPEKKDPWAAVMTGVVRKISRHNGDTGLGLGGNNGGGATSDKRISLAQMLKSREMKNLVQQALVAKQVGRAATVPEEQSRVMSHWIKLSTLRRKQLEPDEEGASGADNGVRTDSSNNHEDEEESETWEDLDGVHSGFDLDDRSKGHHLYGRTLILEESCRRALAQDGEQRSQMDLQSLGVWFQTTKLKISTDFERLQPSELDLLCRRMTCVTFHRDETIFRQGDEGDALYIVFSGTVEVRVSQRILGEVVEVTVCELGKGGYFGERSLLNNDVRAATVLSKTATELVKITRNDYNLMLKNDQLEFLSRMQIANGVGVQRPVQRTQREYVKVLTKKKHTRTKADIDMLSEYLQTLKFFRSLPKSFVRELCVVVDFLTLPAGACVFREGEIGDLFFIIFSGSVDVNINSKDFKGNMQMTKLVNLTEGSHFGELAPMKGRGVRSATVITREECQLLVISEKDYNSTLRRMQKKDMAKRVGVLDQIPMFQTPEWTGELLKELSYVLLEQKLSTGSVLYRQGDRASHVYFVVRGELVVTKEIADPITQVKHEVFVERIGRFRVVGDDAAAGANFNEIIHREVTVSASTPVEVLLLSKYDVFHRLSRSARETLRAAAQSHAESIVYLDRFHKTQKWEAYKKKVLRDHVNHERIEKILPSAAAAMLNVTSKGLKVDTPAKSSHSRQATAVATDKKSSAGVTGSDKGSQPTKPVEGTTLHVLPVLPSVENETAPESSRSSSSVPSNMARQALVPANELLLLAQEAKAMKKCFNPDQTIGNYVASFNMDAPPSLARKRQLDGVLAAEERRQAEILKEGNPLAFFYVKVVEKQIGVTWNRTAKSLEETEQREHNSFDSIPDTSSDSVSTLRQSSPSVRKSNRSLKITPQALSQLLQENFIFSRPAESKTQGHDARKSRLLQPKGVLANAVRKISSPTKAHSPSRFTMDRLQMDSYSETDYVLFAILDEDSEERSEAAFVPRKSPGFQILQLVKSLAAAREAVERFQEGFGTASVKYYVLSLKTFAMMPRADRSKVDEERLQLQQIGEIATGSNQRMRAPSSPSIEEFTSSLQPLAGDSTVHFASFQEVVMTPVSTATNNSESRPSLPGSTVDTADQPPPVSPRMSPRRKTFNSGSSNVRYTFAVASVVLSKLEVANSQYEEPFVAVHALFSSEMEAVTYAMIIKSGQSLKSAMLCIFPMGKWVHLEHAHDWCVQVEPNKRERRASSISKPPPTSPTGSTSGTRSRRLTLVPEPPKPIWEQERDDARRLHNFVCARMGAPVADKKKDRTEESGGFTPQPLVSLEDKLDTLHDYLQATAAFTARTGHGGVAMLKYRQPHKRTGSLMAKRSTSRIFRGSRVEDELALCASVAPAPARDSDAASEADALASSTGGYATLGSPALLQSPRQTRRKSRRDAEQIPDEDELVDFAAQQTPAGAGAASVQAAPGHEDGALREVYFNYAPGNAVFDKCSNVVVTSKYSLVTFLPKFLRESFTKVANFFFLMVCVLQSIPSISNTYGYPTNAPVLFFVISIDAVFAVMEDLRRHKSDNEANSATCHVIQDGQVLDRKWADIKVGDFLQIRNREVIPADVLVLAVSEPVGEPPSGICYVETKSLDGETNLKLRQAVAATMSSLANAAELALLRGVVKCEQPNPHINKFAGKVEVTVGDGCGVEVMPLSVKNVLLRGCNLRNTDWVFGLVLNTGNDTKIMQSASAAPSKWSDLMLHINRMIVILCLGLFVACAMAATCYITWQYDIVRNTWYIQLSDAEKNRTRFVAFIQMMFYYFLLLYQVIPISLYVSMTSVKFLQSRFMAWDLEMYHAETDTPAIVRTMELNEELGQISYVFSDKTGTLTCNIMEFRKCSINGISYGSGITEIGRAALVRAGKPIPPEPKLDPSIKKIPFVNFVDKALFDGMKGSAGEEQKEKILQFFEHLAVCHTVIPEKLESGEVRLSASSPDEQALVAGAAFAGFKFESRSVGTAIVEVLGQRVTYEVLDVLEFNSTRKRMSVVVRKPTGELLLYTKGADMMIYQRLKDDPAMQKLKNITRDHMEKYADDGLRTLALAMKKLDERWFQQWKMRFDDAQGNVAEIDRRKDGKPNAIDDLMEEIEEGLELIGATAIEDKLQDGVPQCLANLTRAGIKVWMLTGDKEETAINISYACSLLDNSIQQVIINATTCPDEAAIRAKLNAAAREFMDSAKGMAGGTEKEISLIIDGEALEMALRPGTAPHLLSFAKLCRAVICNRVSPAQKAEMVKLVRDNIKTVRTLAIGDGANDVAMIQAAHVGVGISGQEGMQAVNSSDYAIAQFRFLERLLLVHGRWNYIRISKLVLYMFYKNITLVLAQYWYGYLSGASGSKMYWEIGVQLYNVAFTGLPIVVVGVLDKDLPAPFSIEYPDLYRRGPERFYFNMYTFCRWIAAAFYESLIIFVVMSYGFNASEKAAGSESRVEFGMVAFSLTVLIVNIKIWMIADRWTVLSFSLWLGSVMSWFGFAALGTETPRGATSSC</sequence>
<feature type="domain" description="Cyclic nucleotide-binding" evidence="19">
    <location>
        <begin position="598"/>
        <end position="697"/>
    </location>
</feature>
<evidence type="ECO:0000256" key="3">
    <source>
        <dbReference type="ARBA" id="ARBA00012189"/>
    </source>
</evidence>
<feature type="compositionally biased region" description="Basic residues" evidence="17">
    <location>
        <begin position="12"/>
        <end position="22"/>
    </location>
</feature>
<feature type="active site" description="4-aspartylphosphate intermediate" evidence="14">
    <location>
        <position position="1940"/>
    </location>
</feature>
<comment type="cofactor">
    <cofactor evidence="16">
        <name>Mg(2+)</name>
        <dbReference type="ChEBI" id="CHEBI:18420"/>
    </cofactor>
</comment>
<dbReference type="InterPro" id="IPR023299">
    <property type="entry name" value="ATPase_P-typ_cyto_dom_N"/>
</dbReference>
<dbReference type="Pfam" id="PF16212">
    <property type="entry name" value="PhoLip_ATPase_C"/>
    <property type="match status" value="1"/>
</dbReference>
<dbReference type="InterPro" id="IPR044492">
    <property type="entry name" value="P_typ_ATPase_HD_dom"/>
</dbReference>
<feature type="transmembrane region" description="Helical" evidence="18">
    <location>
        <begin position="2504"/>
        <end position="2526"/>
    </location>
</feature>
<dbReference type="GO" id="GO:0016887">
    <property type="term" value="F:ATP hydrolysis activity"/>
    <property type="evidence" value="ECO:0007669"/>
    <property type="project" value="InterPro"/>
</dbReference>
<dbReference type="Pfam" id="PF00027">
    <property type="entry name" value="cNMP_binding"/>
    <property type="match status" value="2"/>
</dbReference>
<evidence type="ECO:0000256" key="11">
    <source>
        <dbReference type="ARBA" id="ARBA00022989"/>
    </source>
</evidence>
<feature type="binding site" evidence="15">
    <location>
        <position position="1941"/>
    </location>
    <ligand>
        <name>ATP</name>
        <dbReference type="ChEBI" id="CHEBI:30616"/>
    </ligand>
</feature>
<dbReference type="FunFam" id="3.40.1110.10:FF:000231">
    <property type="entry name" value="Phospholipid-transporting ATPase"/>
    <property type="match status" value="1"/>
</dbReference>
<dbReference type="InterPro" id="IPR018488">
    <property type="entry name" value="cNMP-bd_CS"/>
</dbReference>
<keyword evidence="12 18" id="KW-0472">Membrane</keyword>
<dbReference type="SUPFAM" id="SSF56784">
    <property type="entry name" value="HAD-like"/>
    <property type="match status" value="1"/>
</dbReference>
<feature type="binding site" evidence="16">
    <location>
        <position position="1942"/>
    </location>
    <ligand>
        <name>Mg(2+)</name>
        <dbReference type="ChEBI" id="CHEBI:18420"/>
    </ligand>
</feature>
<dbReference type="InterPro" id="IPR032631">
    <property type="entry name" value="P-type_ATPase_N"/>
</dbReference>
<feature type="domain" description="Cyclic nucleotide-binding" evidence="19">
    <location>
        <begin position="297"/>
        <end position="403"/>
    </location>
</feature>
<feature type="region of interest" description="Disordered" evidence="17">
    <location>
        <begin position="1189"/>
        <end position="1227"/>
    </location>
</feature>
<feature type="transmembrane region" description="Helical" evidence="18">
    <location>
        <begin position="2541"/>
        <end position="2559"/>
    </location>
</feature>
<feature type="binding site" evidence="15">
    <location>
        <position position="2241"/>
    </location>
    <ligand>
        <name>ATP</name>
        <dbReference type="ChEBI" id="CHEBI:30616"/>
    </ligand>
</feature>
<evidence type="ECO:0000256" key="12">
    <source>
        <dbReference type="ARBA" id="ARBA00023136"/>
    </source>
</evidence>
<feature type="binding site" evidence="15">
    <location>
        <position position="2240"/>
    </location>
    <ligand>
        <name>ATP</name>
        <dbReference type="ChEBI" id="CHEBI:30616"/>
    </ligand>
</feature>
<dbReference type="InterPro" id="IPR014710">
    <property type="entry name" value="RmlC-like_jellyroll"/>
</dbReference>
<feature type="region of interest" description="Disordered" evidence="17">
    <location>
        <begin position="1490"/>
        <end position="1517"/>
    </location>
</feature>
<dbReference type="Gene3D" id="2.60.120.10">
    <property type="entry name" value="Jelly Rolls"/>
    <property type="match status" value="3"/>
</dbReference>
<dbReference type="InterPro" id="IPR001757">
    <property type="entry name" value="P_typ_ATPase"/>
</dbReference>
<feature type="binding site" evidence="16">
    <location>
        <position position="2364"/>
    </location>
    <ligand>
        <name>Mg(2+)</name>
        <dbReference type="ChEBI" id="CHEBI:18420"/>
    </ligand>
</feature>
<feature type="compositionally biased region" description="Polar residues" evidence="17">
    <location>
        <begin position="951"/>
        <end position="978"/>
    </location>
</feature>
<dbReference type="GO" id="GO:0005886">
    <property type="term" value="C:plasma membrane"/>
    <property type="evidence" value="ECO:0007669"/>
    <property type="project" value="TreeGrafter"/>
</dbReference>
<dbReference type="PROSITE" id="PS50042">
    <property type="entry name" value="CNMP_BINDING_3"/>
    <property type="match status" value="3"/>
</dbReference>
<dbReference type="Pfam" id="PF13246">
    <property type="entry name" value="Cation_ATPase"/>
    <property type="match status" value="1"/>
</dbReference>
<dbReference type="InterPro" id="IPR000595">
    <property type="entry name" value="cNMP-bd_dom"/>
</dbReference>
<dbReference type="NCBIfam" id="TIGR01652">
    <property type="entry name" value="ATPase-Plipid"/>
    <property type="match status" value="1"/>
</dbReference>
<feature type="binding site" evidence="15">
    <location>
        <position position="2093"/>
    </location>
    <ligand>
        <name>ATP</name>
        <dbReference type="ChEBI" id="CHEBI:30616"/>
    </ligand>
</feature>
<evidence type="ECO:0000256" key="16">
    <source>
        <dbReference type="PIRSR" id="PIRSR606539-3"/>
    </source>
</evidence>
<dbReference type="OrthoDB" id="377733at2759"/>
<dbReference type="InterPro" id="IPR008250">
    <property type="entry name" value="ATPase_P-typ_transduc_dom_A_sf"/>
</dbReference>
<gene>
    <name evidence="20" type="ORF">Plil01_001493500</name>
</gene>
<feature type="binding site" evidence="15">
    <location>
        <position position="2343"/>
    </location>
    <ligand>
        <name>ATP</name>
        <dbReference type="ChEBI" id="CHEBI:30616"/>
    </ligand>
</feature>
<evidence type="ECO:0000256" key="2">
    <source>
        <dbReference type="ARBA" id="ARBA00008109"/>
    </source>
</evidence>
<feature type="region of interest" description="Disordered" evidence="17">
    <location>
        <begin position="1316"/>
        <end position="1351"/>
    </location>
</feature>
<dbReference type="Gene3D" id="2.70.150.10">
    <property type="entry name" value="Calcium-transporting ATPase, cytoplasmic transduction domain A"/>
    <property type="match status" value="1"/>
</dbReference>
<dbReference type="GO" id="GO:0045332">
    <property type="term" value="P:phospholipid translocation"/>
    <property type="evidence" value="ECO:0007669"/>
    <property type="project" value="TreeGrafter"/>
</dbReference>
<dbReference type="Gene3D" id="3.40.1110.10">
    <property type="entry name" value="Calcium-transporting ATPase, cytoplasmic domain N"/>
    <property type="match status" value="1"/>
</dbReference>
<keyword evidence="6 16" id="KW-0479">Metal-binding</keyword>
<keyword evidence="8 15" id="KW-0067">ATP-binding</keyword>
<dbReference type="CDD" id="cd00038">
    <property type="entry name" value="CAP_ED"/>
    <property type="match status" value="3"/>
</dbReference>
<evidence type="ECO:0000256" key="4">
    <source>
        <dbReference type="ARBA" id="ARBA00022448"/>
    </source>
</evidence>
<feature type="binding site" evidence="15">
    <location>
        <position position="1940"/>
    </location>
    <ligand>
        <name>ATP</name>
        <dbReference type="ChEBI" id="CHEBI:30616"/>
    </ligand>
</feature>
<evidence type="ECO:0000256" key="8">
    <source>
        <dbReference type="ARBA" id="ARBA00022840"/>
    </source>
</evidence>
<evidence type="ECO:0000256" key="14">
    <source>
        <dbReference type="PIRSR" id="PIRSR606539-1"/>
    </source>
</evidence>
<evidence type="ECO:0000256" key="5">
    <source>
        <dbReference type="ARBA" id="ARBA00022692"/>
    </source>
</evidence>
<feature type="binding site" evidence="16">
    <location>
        <position position="2368"/>
    </location>
    <ligand>
        <name>Mg(2+)</name>
        <dbReference type="ChEBI" id="CHEBI:18420"/>
    </ligand>
</feature>
<evidence type="ECO:0000256" key="15">
    <source>
        <dbReference type="PIRSR" id="PIRSR606539-2"/>
    </source>
</evidence>
<dbReference type="EC" id="7.6.2.1" evidence="3"/>
<dbReference type="PANTHER" id="PTHR24092:SF180">
    <property type="entry name" value="PHOSPHOLIPID-TRANSPORTING ATPASE DNF1-RELATED"/>
    <property type="match status" value="1"/>
</dbReference>
<dbReference type="InterPro" id="IPR023214">
    <property type="entry name" value="HAD_sf"/>
</dbReference>
<feature type="binding site" evidence="15">
    <location>
        <position position="2368"/>
    </location>
    <ligand>
        <name>ATP</name>
        <dbReference type="ChEBI" id="CHEBI:30616"/>
    </ligand>
</feature>
<dbReference type="EMBL" id="BSXW01001251">
    <property type="protein sequence ID" value="GMF35138.1"/>
    <property type="molecule type" value="Genomic_DNA"/>
</dbReference>
<feature type="transmembrane region" description="Helical" evidence="18">
    <location>
        <begin position="2421"/>
        <end position="2439"/>
    </location>
</feature>
<dbReference type="GO" id="GO:0140326">
    <property type="term" value="F:ATPase-coupled intramembrane lipid transporter activity"/>
    <property type="evidence" value="ECO:0007669"/>
    <property type="project" value="UniProtKB-EC"/>
</dbReference>
<comment type="subcellular location">
    <subcellularLocation>
        <location evidence="1">Endomembrane system</location>
        <topology evidence="1">Multi-pass membrane protein</topology>
    </subcellularLocation>
</comment>
<dbReference type="InterPro" id="IPR023298">
    <property type="entry name" value="ATPase_P-typ_TM_dom_sf"/>
</dbReference>
<feature type="compositionally biased region" description="Polar residues" evidence="17">
    <location>
        <begin position="796"/>
        <end position="808"/>
    </location>
</feature>
<dbReference type="NCBIfam" id="TIGR01494">
    <property type="entry name" value="ATPase_P-type"/>
    <property type="match status" value="1"/>
</dbReference>
<keyword evidence="21" id="KW-1185">Reference proteome</keyword>
<evidence type="ECO:0000256" key="18">
    <source>
        <dbReference type="SAM" id="Phobius"/>
    </source>
</evidence>
<feature type="binding site" evidence="15">
    <location>
        <position position="2239"/>
    </location>
    <ligand>
        <name>ATP</name>
        <dbReference type="ChEBI" id="CHEBI:30616"/>
    </ligand>
</feature>
<feature type="transmembrane region" description="Helical" evidence="18">
    <location>
        <begin position="1824"/>
        <end position="1845"/>
    </location>
</feature>
<evidence type="ECO:0000256" key="10">
    <source>
        <dbReference type="ARBA" id="ARBA00022967"/>
    </source>
</evidence>
<dbReference type="InterPro" id="IPR036412">
    <property type="entry name" value="HAD-like_sf"/>
</dbReference>
<feature type="compositionally biased region" description="Acidic residues" evidence="17">
    <location>
        <begin position="224"/>
        <end position="235"/>
    </location>
</feature>
<evidence type="ECO:0000259" key="19">
    <source>
        <dbReference type="PROSITE" id="PS50042"/>
    </source>
</evidence>
<keyword evidence="9 16" id="KW-0460">Magnesium</keyword>
<dbReference type="FunFam" id="3.40.50.1000:FF:000080">
    <property type="entry name" value="Phospholipid-transporting ATPase"/>
    <property type="match status" value="1"/>
</dbReference>
<dbReference type="PROSITE" id="PS00154">
    <property type="entry name" value="ATPASE_E1_E2"/>
    <property type="match status" value="1"/>
</dbReference>
<feature type="binding site" evidence="15">
    <location>
        <position position="2337"/>
    </location>
    <ligand>
        <name>ATP</name>
        <dbReference type="ChEBI" id="CHEBI:30616"/>
    </ligand>
</feature>
<dbReference type="InterPro" id="IPR032630">
    <property type="entry name" value="P_typ_ATPase_c"/>
</dbReference>
<dbReference type="SMART" id="SM00100">
    <property type="entry name" value="cNMP"/>
    <property type="match status" value="3"/>
</dbReference>
<feature type="binding site" evidence="15">
    <location>
        <position position="2116"/>
    </location>
    <ligand>
        <name>ATP</name>
        <dbReference type="ChEBI" id="CHEBI:30616"/>
    </ligand>
</feature>
<dbReference type="GO" id="GO:0012505">
    <property type="term" value="C:endomembrane system"/>
    <property type="evidence" value="ECO:0007669"/>
    <property type="project" value="UniProtKB-SubCell"/>
</dbReference>
<name>A0A9W6XAY2_9STRA</name>
<feature type="binding site" evidence="15">
    <location>
        <position position="2152"/>
    </location>
    <ligand>
        <name>ATP</name>
        <dbReference type="ChEBI" id="CHEBI:30616"/>
    </ligand>
</feature>
<evidence type="ECO:0000313" key="20">
    <source>
        <dbReference type="EMBL" id="GMF35138.1"/>
    </source>
</evidence>
<feature type="transmembrane region" description="Helical" evidence="18">
    <location>
        <begin position="1868"/>
        <end position="1893"/>
    </location>
</feature>
<dbReference type="InterPro" id="IPR018303">
    <property type="entry name" value="ATPase_P-typ_P_site"/>
</dbReference>
<feature type="compositionally biased region" description="Polar residues" evidence="17">
    <location>
        <begin position="1"/>
        <end position="10"/>
    </location>
</feature>
<feature type="region of interest" description="Disordered" evidence="17">
    <location>
        <begin position="772"/>
        <end position="843"/>
    </location>
</feature>
<evidence type="ECO:0000256" key="1">
    <source>
        <dbReference type="ARBA" id="ARBA00004127"/>
    </source>
</evidence>
<evidence type="ECO:0000256" key="13">
    <source>
        <dbReference type="ARBA" id="ARBA00034036"/>
    </source>
</evidence>
<dbReference type="GO" id="GO:0000287">
    <property type="term" value="F:magnesium ion binding"/>
    <property type="evidence" value="ECO:0007669"/>
    <property type="project" value="InterPro"/>
</dbReference>
<feature type="region of interest" description="Disordered" evidence="17">
    <location>
        <begin position="1"/>
        <end position="73"/>
    </location>
</feature>
<comment type="catalytic activity">
    <reaction evidence="13">
        <text>ATP + H2O + phospholipidSide 1 = ADP + phosphate + phospholipidSide 2.</text>
        <dbReference type="EC" id="7.6.2.1"/>
    </reaction>
</comment>
<organism evidence="20 21">
    <name type="scientific">Phytophthora lilii</name>
    <dbReference type="NCBI Taxonomy" id="2077276"/>
    <lineage>
        <taxon>Eukaryota</taxon>
        <taxon>Sar</taxon>
        <taxon>Stramenopiles</taxon>
        <taxon>Oomycota</taxon>
        <taxon>Peronosporomycetes</taxon>
        <taxon>Peronosporales</taxon>
        <taxon>Peronosporaceae</taxon>
        <taxon>Phytophthora</taxon>
    </lineage>
</organism>
<feature type="compositionally biased region" description="Polar residues" evidence="17">
    <location>
        <begin position="1189"/>
        <end position="1208"/>
    </location>
</feature>
<feature type="compositionally biased region" description="Basic and acidic residues" evidence="17">
    <location>
        <begin position="941"/>
        <end position="950"/>
    </location>
</feature>
<evidence type="ECO:0000256" key="17">
    <source>
        <dbReference type="SAM" id="MobiDB-lite"/>
    </source>
</evidence>
<dbReference type="Pfam" id="PF16209">
    <property type="entry name" value="PhoLip_ATPase_N"/>
    <property type="match status" value="1"/>
</dbReference>
<keyword evidence="11 18" id="KW-1133">Transmembrane helix</keyword>
<dbReference type="Gene3D" id="3.40.50.1000">
    <property type="entry name" value="HAD superfamily/HAD-like"/>
    <property type="match status" value="1"/>
</dbReference>
<dbReference type="PANTHER" id="PTHR24092">
    <property type="entry name" value="PROBABLE PHOSPHOLIPID-TRANSPORTING ATPASE"/>
    <property type="match status" value="1"/>
</dbReference>
<keyword evidence="7 15" id="KW-0547">Nucleotide-binding</keyword>
<feature type="region of interest" description="Disordered" evidence="17">
    <location>
        <begin position="197"/>
        <end position="237"/>
    </location>
</feature>
<dbReference type="InterPro" id="IPR018490">
    <property type="entry name" value="cNMP-bd_dom_sf"/>
</dbReference>
<dbReference type="GO" id="GO:0005524">
    <property type="term" value="F:ATP binding"/>
    <property type="evidence" value="ECO:0007669"/>
    <property type="project" value="UniProtKB-KW"/>
</dbReference>
<feature type="region of interest" description="Disordered" evidence="17">
    <location>
        <begin position="88"/>
        <end position="110"/>
    </location>
</feature>
<feature type="binding site" evidence="15">
    <location>
        <position position="2367"/>
    </location>
    <ligand>
        <name>ATP</name>
        <dbReference type="ChEBI" id="CHEBI:30616"/>
    </ligand>
</feature>
<feature type="domain" description="Cyclic nucleotide-binding" evidence="19">
    <location>
        <begin position="461"/>
        <end position="569"/>
    </location>
</feature>
<dbReference type="SUPFAM" id="SSF81660">
    <property type="entry name" value="Metal cation-transporting ATPase, ATP-binding domain N"/>
    <property type="match status" value="1"/>
</dbReference>
<evidence type="ECO:0000313" key="21">
    <source>
        <dbReference type="Proteomes" id="UP001165083"/>
    </source>
</evidence>
<dbReference type="SUPFAM" id="SSF51206">
    <property type="entry name" value="cAMP-binding domain-like"/>
    <property type="match status" value="3"/>
</dbReference>
<feature type="region of interest" description="Disordered" evidence="17">
    <location>
        <begin position="941"/>
        <end position="978"/>
    </location>
</feature>
<feature type="binding site" evidence="15">
    <location>
        <position position="1942"/>
    </location>
    <ligand>
        <name>ATP</name>
        <dbReference type="ChEBI" id="CHEBI:30616"/>
    </ligand>
</feature>
<feature type="transmembrane region" description="Helical" evidence="18">
    <location>
        <begin position="2566"/>
        <end position="2585"/>
    </location>
</feature>
<feature type="compositionally biased region" description="Low complexity" evidence="17">
    <location>
        <begin position="34"/>
        <end position="51"/>
    </location>
</feature>
<feature type="compositionally biased region" description="Polar residues" evidence="17">
    <location>
        <begin position="777"/>
        <end position="787"/>
    </location>
</feature>
<feature type="transmembrane region" description="Helical" evidence="18">
    <location>
        <begin position="2451"/>
        <end position="2474"/>
    </location>
</feature>
<evidence type="ECO:0000256" key="9">
    <source>
        <dbReference type="ARBA" id="ARBA00022842"/>
    </source>
</evidence>
<dbReference type="SUPFAM" id="SSF81665">
    <property type="entry name" value="Calcium ATPase, transmembrane domain M"/>
    <property type="match status" value="1"/>
</dbReference>
<dbReference type="PRINTS" id="PR00103">
    <property type="entry name" value="CAMPKINASE"/>
</dbReference>
<feature type="compositionally biased region" description="Polar residues" evidence="17">
    <location>
        <begin position="89"/>
        <end position="104"/>
    </location>
</feature>
<feature type="binding site" evidence="15">
    <location>
        <position position="2052"/>
    </location>
    <ligand>
        <name>ATP</name>
        <dbReference type="ChEBI" id="CHEBI:30616"/>
    </ligand>
</feature>
<protein>
    <recommendedName>
        <fullName evidence="3">P-type phospholipid transporter</fullName>
        <ecNumber evidence="3">7.6.2.1</ecNumber>
    </recommendedName>
</protein>
<dbReference type="SFLD" id="SFLDS00003">
    <property type="entry name" value="Haloacid_Dehalogenase"/>
    <property type="match status" value="1"/>
</dbReference>
<proteinExistence type="inferred from homology"/>
<keyword evidence="4" id="KW-0813">Transport</keyword>
<evidence type="ECO:0000256" key="7">
    <source>
        <dbReference type="ARBA" id="ARBA00022741"/>
    </source>
</evidence>
<comment type="caution">
    <text evidence="20">The sequence shown here is derived from an EMBL/GenBank/DDBJ whole genome shotgun (WGS) entry which is preliminary data.</text>
</comment>
<feature type="compositionally biased region" description="Low complexity" evidence="17">
    <location>
        <begin position="833"/>
        <end position="842"/>
    </location>
</feature>
<accession>A0A9W6XAY2</accession>
<dbReference type="PROSITE" id="PS00889">
    <property type="entry name" value="CNMP_BINDING_2"/>
    <property type="match status" value="1"/>
</dbReference>
<dbReference type="SFLD" id="SFLDF00027">
    <property type="entry name" value="p-type_atpase"/>
    <property type="match status" value="1"/>
</dbReference>
<comment type="similarity">
    <text evidence="2">Belongs to the cation transport ATPase (P-type) (TC 3.A.3) family. Type IV subfamily.</text>
</comment>
<dbReference type="SFLD" id="SFLDG00002">
    <property type="entry name" value="C1.7:_P-type_atpase_like"/>
    <property type="match status" value="1"/>
</dbReference>
<dbReference type="SUPFAM" id="SSF81653">
    <property type="entry name" value="Calcium ATPase, transduction domain A"/>
    <property type="match status" value="1"/>
</dbReference>
<feature type="binding site" evidence="16">
    <location>
        <position position="1940"/>
    </location>
    <ligand>
        <name>Mg(2+)</name>
        <dbReference type="ChEBI" id="CHEBI:18420"/>
    </ligand>
</feature>